<dbReference type="NCBIfam" id="TIGR01727">
    <property type="entry name" value="oligo_HPY"/>
    <property type="match status" value="1"/>
</dbReference>
<dbReference type="OrthoDB" id="9779287at2"/>
<comment type="similarity">
    <text evidence="1">Belongs to the ABC transporter superfamily.</text>
</comment>
<dbReference type="EMBL" id="CP000812">
    <property type="protein sequence ID" value="ABV34059.1"/>
    <property type="molecule type" value="Genomic_DNA"/>
</dbReference>
<reference evidence="6 7" key="1">
    <citation type="submission" date="2007-08" db="EMBL/GenBank/DDBJ databases">
        <title>Complete sequence of Thermotoga lettingae TMO.</title>
        <authorList>
            <consortium name="US DOE Joint Genome Institute"/>
            <person name="Copeland A."/>
            <person name="Lucas S."/>
            <person name="Lapidus A."/>
            <person name="Barry K."/>
            <person name="Glavina del Rio T."/>
            <person name="Dalin E."/>
            <person name="Tice H."/>
            <person name="Pitluck S."/>
            <person name="Foster B."/>
            <person name="Bruce D."/>
            <person name="Schmutz J."/>
            <person name="Larimer F."/>
            <person name="Land M."/>
            <person name="Hauser L."/>
            <person name="Kyrpides N."/>
            <person name="Mikhailova N."/>
            <person name="Nelson K."/>
            <person name="Gogarten J.P."/>
            <person name="Noll K."/>
            <person name="Richardson P."/>
        </authorList>
    </citation>
    <scope>NUCLEOTIDE SEQUENCE [LARGE SCALE GENOMIC DNA]</scope>
    <source>
        <strain evidence="7">ATCC BAA-301 / DSM 14385 / NBRC 107922 / TMO</strain>
    </source>
</reference>
<dbReference type="AlphaFoldDB" id="A8F7C5"/>
<dbReference type="HOGENOM" id="CLU_000604_1_23_0"/>
<feature type="domain" description="ABC transporter" evidence="5">
    <location>
        <begin position="13"/>
        <end position="253"/>
    </location>
</feature>
<dbReference type="GO" id="GO:0015833">
    <property type="term" value="P:peptide transport"/>
    <property type="evidence" value="ECO:0007669"/>
    <property type="project" value="InterPro"/>
</dbReference>
<evidence type="ECO:0000256" key="1">
    <source>
        <dbReference type="ARBA" id="ARBA00005417"/>
    </source>
</evidence>
<dbReference type="Gene3D" id="3.40.50.300">
    <property type="entry name" value="P-loop containing nucleotide triphosphate hydrolases"/>
    <property type="match status" value="1"/>
</dbReference>
<keyword evidence="4" id="KW-0067">ATP-binding</keyword>
<protein>
    <submittedName>
        <fullName evidence="6">Oligopeptide/dipeptide ABC transporter, ATPase subunit</fullName>
    </submittedName>
</protein>
<keyword evidence="3" id="KW-0547">Nucleotide-binding</keyword>
<evidence type="ECO:0000256" key="3">
    <source>
        <dbReference type="ARBA" id="ARBA00022741"/>
    </source>
</evidence>
<dbReference type="FunFam" id="3.40.50.300:FF:000016">
    <property type="entry name" value="Oligopeptide ABC transporter ATP-binding component"/>
    <property type="match status" value="1"/>
</dbReference>
<proteinExistence type="inferred from homology"/>
<dbReference type="InterPro" id="IPR003439">
    <property type="entry name" value="ABC_transporter-like_ATP-bd"/>
</dbReference>
<accession>A8F7C5</accession>
<evidence type="ECO:0000259" key="5">
    <source>
        <dbReference type="PROSITE" id="PS50893"/>
    </source>
</evidence>
<dbReference type="InterPro" id="IPR050319">
    <property type="entry name" value="ABC_transp_ATP-bind"/>
</dbReference>
<dbReference type="InterPro" id="IPR003593">
    <property type="entry name" value="AAA+_ATPase"/>
</dbReference>
<dbReference type="KEGG" id="tle:Tlet_1503"/>
<dbReference type="PANTHER" id="PTHR43776:SF7">
    <property type="entry name" value="D,D-DIPEPTIDE TRANSPORT ATP-BINDING PROTEIN DDPF-RELATED"/>
    <property type="match status" value="1"/>
</dbReference>
<sequence length="318" mass="35604">MIEVVNLRKYFLVRSSGIWGRKKILRAVDGISFSTKIGETLAIVGESGSGKSTLVRCINGLVQPTSGEIYLDGVKVNGLKGEQYRQKVSRKIQMVFQDPVTSLNPRMKVLEIVSEPLMVHTRFSSIDRKGMVLELLERVGLNEKHMYKYPGELSGGQCQRVAIARALSIKPGALILDEPTASLDVSVQAQVIDLLMQLQNEFDLTYLFVSHDISVVRSISHRTMVMYLGKVMELGPTEEVIDNPLHPYTEILISSIFVPDPNIPLFRPRVQGEPSDPVELLSGCLFRTRCPIAENICSKHDMSLKQVKDNRFSACWKS</sequence>
<evidence type="ECO:0000313" key="7">
    <source>
        <dbReference type="Proteomes" id="UP000002016"/>
    </source>
</evidence>
<dbReference type="SMART" id="SM00382">
    <property type="entry name" value="AAA"/>
    <property type="match status" value="1"/>
</dbReference>
<dbReference type="InterPro" id="IPR017871">
    <property type="entry name" value="ABC_transporter-like_CS"/>
</dbReference>
<keyword evidence="2" id="KW-0813">Transport</keyword>
<dbReference type="STRING" id="416591.Tlet_1503"/>
<reference evidence="6 7" key="2">
    <citation type="journal article" date="2009" name="Proc. Natl. Acad. Sci. U.S.A.">
        <title>On the chimeric nature, thermophilic origin, and phylogenetic placement of the Thermotogales.</title>
        <authorList>
            <person name="Zhaxybayeva O."/>
            <person name="Swithers K.S."/>
            <person name="Lapierre P."/>
            <person name="Fournier G.P."/>
            <person name="Bickhart D.M."/>
            <person name="DeBoy R.T."/>
            <person name="Nelson K.E."/>
            <person name="Nesbo C.L."/>
            <person name="Doolittle W.F."/>
            <person name="Gogarten J.P."/>
            <person name="Noll K.M."/>
        </authorList>
    </citation>
    <scope>NUCLEOTIDE SEQUENCE [LARGE SCALE GENOMIC DNA]</scope>
    <source>
        <strain evidence="7">ATCC BAA-301 / DSM 14385 / NBRC 107922 / TMO</strain>
    </source>
</reference>
<evidence type="ECO:0000313" key="6">
    <source>
        <dbReference type="EMBL" id="ABV34059.1"/>
    </source>
</evidence>
<dbReference type="PROSITE" id="PS00211">
    <property type="entry name" value="ABC_TRANSPORTER_1"/>
    <property type="match status" value="1"/>
</dbReference>
<dbReference type="Pfam" id="PF08352">
    <property type="entry name" value="oligo_HPY"/>
    <property type="match status" value="1"/>
</dbReference>
<gene>
    <name evidence="6" type="ordered locus">Tlet_1503</name>
</gene>
<dbReference type="GO" id="GO:0005524">
    <property type="term" value="F:ATP binding"/>
    <property type="evidence" value="ECO:0007669"/>
    <property type="project" value="UniProtKB-KW"/>
</dbReference>
<evidence type="ECO:0000256" key="2">
    <source>
        <dbReference type="ARBA" id="ARBA00022448"/>
    </source>
</evidence>
<dbReference type="GO" id="GO:0016887">
    <property type="term" value="F:ATP hydrolysis activity"/>
    <property type="evidence" value="ECO:0007669"/>
    <property type="project" value="InterPro"/>
</dbReference>
<name>A8F7C5_PSELT</name>
<dbReference type="PROSITE" id="PS50893">
    <property type="entry name" value="ABC_TRANSPORTER_2"/>
    <property type="match status" value="1"/>
</dbReference>
<dbReference type="Proteomes" id="UP000002016">
    <property type="component" value="Chromosome"/>
</dbReference>
<dbReference type="RefSeq" id="WP_012003535.1">
    <property type="nucleotide sequence ID" value="NC_009828.1"/>
</dbReference>
<dbReference type="Pfam" id="PF00005">
    <property type="entry name" value="ABC_tran"/>
    <property type="match status" value="1"/>
</dbReference>
<organism evidence="6 7">
    <name type="scientific">Pseudothermotoga lettingae (strain ATCC BAA-301 / DSM 14385 / NBRC 107922 / TMO)</name>
    <name type="common">Thermotoga lettingae</name>
    <dbReference type="NCBI Taxonomy" id="416591"/>
    <lineage>
        <taxon>Bacteria</taxon>
        <taxon>Thermotogati</taxon>
        <taxon>Thermotogota</taxon>
        <taxon>Thermotogae</taxon>
        <taxon>Thermotogales</taxon>
        <taxon>Thermotogaceae</taxon>
        <taxon>Pseudothermotoga</taxon>
    </lineage>
</organism>
<dbReference type="InterPro" id="IPR013563">
    <property type="entry name" value="Oligopep_ABC_C"/>
</dbReference>
<dbReference type="SUPFAM" id="SSF52540">
    <property type="entry name" value="P-loop containing nucleoside triphosphate hydrolases"/>
    <property type="match status" value="1"/>
</dbReference>
<dbReference type="PANTHER" id="PTHR43776">
    <property type="entry name" value="TRANSPORT ATP-BINDING PROTEIN"/>
    <property type="match status" value="1"/>
</dbReference>
<dbReference type="CDD" id="cd03257">
    <property type="entry name" value="ABC_NikE_OppD_transporters"/>
    <property type="match status" value="1"/>
</dbReference>
<dbReference type="GO" id="GO:0055085">
    <property type="term" value="P:transmembrane transport"/>
    <property type="evidence" value="ECO:0007669"/>
    <property type="project" value="UniProtKB-ARBA"/>
</dbReference>
<dbReference type="InterPro" id="IPR027417">
    <property type="entry name" value="P-loop_NTPase"/>
</dbReference>
<keyword evidence="7" id="KW-1185">Reference proteome</keyword>
<evidence type="ECO:0000256" key="4">
    <source>
        <dbReference type="ARBA" id="ARBA00022840"/>
    </source>
</evidence>
<dbReference type="eggNOG" id="COG4608">
    <property type="taxonomic scope" value="Bacteria"/>
</dbReference>